<dbReference type="Proteomes" id="UP000666369">
    <property type="component" value="Unassembled WGS sequence"/>
</dbReference>
<dbReference type="SUPFAM" id="SSF141673">
    <property type="entry name" value="MOSC N-terminal domain-like"/>
    <property type="match status" value="1"/>
</dbReference>
<feature type="domain" description="MOSC" evidence="1">
    <location>
        <begin position="125"/>
        <end position="280"/>
    </location>
</feature>
<protein>
    <submittedName>
        <fullName evidence="2">MOSC domain-containing protein</fullName>
    </submittedName>
</protein>
<accession>A0ABX0FDE8</accession>
<dbReference type="InterPro" id="IPR011037">
    <property type="entry name" value="Pyrv_Knase-like_insert_dom_sf"/>
</dbReference>
<dbReference type="SUPFAM" id="SSF50800">
    <property type="entry name" value="PK beta-barrel domain-like"/>
    <property type="match status" value="1"/>
</dbReference>
<dbReference type="RefSeq" id="WP_166097714.1">
    <property type="nucleotide sequence ID" value="NZ_JAADJT010000001.1"/>
</dbReference>
<sequence length="283" mass="30848">MPILSDITLYPIKSCGGMSLQEATVTVTGLMTAQIYDREWMVVDASGACLTQREHPRMALITPTLKSDTLELRAPGMLRLEIPLGLPDPDHAPTLTTQVWDDTVLAYDCDDLTAEWFTRAIGVPCRLARFHAKAERAVSTKWTDGVAATTMFSDGYPILVAGTASLDDLNAKLRAAGREALPMNRFRPNLVISGIEAFEEDYAESFEIGAVTLKPVKPCPRCPMPSVNQATGEFGPDPLDIMQSYRAKPELDGALCFGMNNILIAGDGQRVRVGQEIVVTLAF</sequence>
<evidence type="ECO:0000313" key="3">
    <source>
        <dbReference type="Proteomes" id="UP000666369"/>
    </source>
</evidence>
<dbReference type="Pfam" id="PF03473">
    <property type="entry name" value="MOSC"/>
    <property type="match status" value="1"/>
</dbReference>
<dbReference type="PANTHER" id="PTHR14237:SF19">
    <property type="entry name" value="MITOCHONDRIAL AMIDOXIME REDUCING COMPONENT 1"/>
    <property type="match status" value="1"/>
</dbReference>
<name>A0ABX0FDE8_9BURK</name>
<reference evidence="3" key="2">
    <citation type="submission" date="2023-07" db="EMBL/GenBank/DDBJ databases">
        <title>Duganella aceri sp. nov., isolated from tree sap.</title>
        <authorList>
            <person name="Kim I.S."/>
        </authorList>
    </citation>
    <scope>NUCLEOTIDE SEQUENCE [LARGE SCALE GENOMIC DNA]</scope>
    <source>
        <strain evidence="3">SAP-35</strain>
    </source>
</reference>
<dbReference type="Pfam" id="PF03476">
    <property type="entry name" value="MOSC_N"/>
    <property type="match status" value="1"/>
</dbReference>
<dbReference type="PROSITE" id="PS51340">
    <property type="entry name" value="MOSC"/>
    <property type="match status" value="1"/>
</dbReference>
<dbReference type="InterPro" id="IPR005303">
    <property type="entry name" value="MOCOS_middle"/>
</dbReference>
<proteinExistence type="predicted"/>
<evidence type="ECO:0000259" key="1">
    <source>
        <dbReference type="PROSITE" id="PS51340"/>
    </source>
</evidence>
<organism evidence="2 3">
    <name type="scientific">Duganella aceris</name>
    <dbReference type="NCBI Taxonomy" id="2703883"/>
    <lineage>
        <taxon>Bacteria</taxon>
        <taxon>Pseudomonadati</taxon>
        <taxon>Pseudomonadota</taxon>
        <taxon>Betaproteobacteria</taxon>
        <taxon>Burkholderiales</taxon>
        <taxon>Oxalobacteraceae</taxon>
        <taxon>Telluria group</taxon>
        <taxon>Duganella</taxon>
    </lineage>
</organism>
<reference evidence="2 3" key="1">
    <citation type="submission" date="2020-01" db="EMBL/GenBank/DDBJ databases">
        <authorList>
            <person name="Lee S.D."/>
        </authorList>
    </citation>
    <scope>NUCLEOTIDE SEQUENCE [LARGE SCALE GENOMIC DNA]</scope>
    <source>
        <strain evidence="2 3">SAP-35</strain>
    </source>
</reference>
<gene>
    <name evidence="2" type="ORF">GW587_01470</name>
</gene>
<dbReference type="EMBL" id="JAADJT010000001">
    <property type="protein sequence ID" value="NGZ82927.1"/>
    <property type="molecule type" value="Genomic_DNA"/>
</dbReference>
<evidence type="ECO:0000313" key="2">
    <source>
        <dbReference type="EMBL" id="NGZ82927.1"/>
    </source>
</evidence>
<keyword evidence="3" id="KW-1185">Reference proteome</keyword>
<dbReference type="InterPro" id="IPR005302">
    <property type="entry name" value="MoCF_Sase_C"/>
</dbReference>
<comment type="caution">
    <text evidence="2">The sequence shown here is derived from an EMBL/GenBank/DDBJ whole genome shotgun (WGS) entry which is preliminary data.</text>
</comment>
<dbReference type="PANTHER" id="PTHR14237">
    <property type="entry name" value="MOLYBDOPTERIN COFACTOR SULFURASE MOSC"/>
    <property type="match status" value="1"/>
</dbReference>